<evidence type="ECO:0000313" key="1">
    <source>
        <dbReference type="EMBL" id="KYR00079.1"/>
    </source>
</evidence>
<accession>A0A152A1K4</accession>
<comment type="caution">
    <text evidence="1">The sequence shown here is derived from an EMBL/GenBank/DDBJ whole genome shotgun (WGS) entry which is preliminary data.</text>
</comment>
<reference evidence="1 2" key="1">
    <citation type="submission" date="2015-12" db="EMBL/GenBank/DDBJ databases">
        <title>Dictyostelia acquired genes for synthesis and detection of signals that induce cell-type specialization by lateral gene transfer from prokaryotes.</title>
        <authorList>
            <person name="Gloeckner G."/>
            <person name="Schaap P."/>
        </authorList>
    </citation>
    <scope>NUCLEOTIDE SEQUENCE [LARGE SCALE GENOMIC DNA]</scope>
    <source>
        <strain evidence="1 2">TK</strain>
    </source>
</reference>
<organism evidence="1 2">
    <name type="scientific">Tieghemostelium lacteum</name>
    <name type="common">Slime mold</name>
    <name type="synonym">Dictyostelium lacteum</name>
    <dbReference type="NCBI Taxonomy" id="361077"/>
    <lineage>
        <taxon>Eukaryota</taxon>
        <taxon>Amoebozoa</taxon>
        <taxon>Evosea</taxon>
        <taxon>Eumycetozoa</taxon>
        <taxon>Dictyostelia</taxon>
        <taxon>Dictyosteliales</taxon>
        <taxon>Raperosteliaceae</taxon>
        <taxon>Tieghemostelium</taxon>
    </lineage>
</organism>
<dbReference type="EMBL" id="LODT01000016">
    <property type="protein sequence ID" value="KYR00079.1"/>
    <property type="molecule type" value="Genomic_DNA"/>
</dbReference>
<proteinExistence type="predicted"/>
<dbReference type="OMA" id="LYIHSRT"/>
<protein>
    <submittedName>
        <fullName evidence="1">Uncharacterized protein</fullName>
    </submittedName>
</protein>
<sequence>MSSNIEKTKDGVVVLNFEDLINNKDLGDSIEAAYGFYGLGLLVVKGVPKFVELREKLLNMGPQYSSLSDEIKEKTVHKKSNYSFGWSHGKEILRPGVFDEYKGSYYNNPQYDEPFSDKDMIERFPESCHPNIWPVEDFPELRGGFMELGQLVVSVGELVSKQCDSYVKKQLGDAYKDGTLQTIIKESKTCKARLLYYFPINEDQTERSRDSWCGWHNDHSSLTGLCPAMYFNMKDSDKVVKDSDVPCPDTAAGLYAKSRDDKEVKVIIPKDCIAFQIGECSQIQTGGLLRATPHAVQAIKYPESQHVSRTTFAVFMQPNVDVVLNTPVGKENCAVGQYKSGMNFAEFSKVTIENYYSE</sequence>
<gene>
    <name evidence="1" type="ORF">DLAC_03226</name>
</gene>
<dbReference type="OrthoDB" id="438224at2759"/>
<keyword evidence="2" id="KW-1185">Reference proteome</keyword>
<dbReference type="FunFam" id="2.60.120.330:FF:000031">
    <property type="entry name" value="2-oxoglutarate (2OG) and Fe(II)-dependent oxygenase superfamily protein"/>
    <property type="match status" value="1"/>
</dbReference>
<dbReference type="Gene3D" id="2.60.120.330">
    <property type="entry name" value="B-lactam Antibiotic, Isopenicillin N Synthase, Chain"/>
    <property type="match status" value="1"/>
</dbReference>
<dbReference type="PANTHER" id="PTHR48420">
    <property type="entry name" value="NON-HAEM DIOXYGENASE N-TERMINAL DOMAIN-CONTAINING PROTEIN"/>
    <property type="match status" value="1"/>
</dbReference>
<dbReference type="AlphaFoldDB" id="A0A152A1K4"/>
<evidence type="ECO:0000313" key="2">
    <source>
        <dbReference type="Proteomes" id="UP000076078"/>
    </source>
</evidence>
<dbReference type="PANTHER" id="PTHR48420:SF1">
    <property type="entry name" value="NON-HAEM DIOXYGENASE N-TERMINAL DOMAIN-CONTAINING PROTEIN"/>
    <property type="match status" value="1"/>
</dbReference>
<name>A0A152A1K4_TIELA</name>
<dbReference type="SUPFAM" id="SSF51197">
    <property type="entry name" value="Clavaminate synthase-like"/>
    <property type="match status" value="1"/>
</dbReference>
<dbReference type="InParanoid" id="A0A152A1K4"/>
<dbReference type="InterPro" id="IPR027443">
    <property type="entry name" value="IPNS-like_sf"/>
</dbReference>
<dbReference type="STRING" id="361077.A0A152A1K4"/>
<dbReference type="Proteomes" id="UP000076078">
    <property type="component" value="Unassembled WGS sequence"/>
</dbReference>